<dbReference type="AlphaFoldDB" id="S3MBE9"/>
<sequence length="91" mass="10325">MSIDEIVTLFFLKLNTIELNYSQQELIDFGLHSIYSKRKVSEATRELSEDFSHASRALQLHDDFPVYLTAVACCAGLGNIAERKVCSDKRL</sequence>
<reference evidence="1 2" key="1">
    <citation type="submission" date="2013-04" db="EMBL/GenBank/DDBJ databases">
        <title>The Genome Sequence of Treponema vincentii F0403.</title>
        <authorList>
            <consortium name="The Broad Institute Genomics Platform"/>
            <person name="Earl A."/>
            <person name="Ward D."/>
            <person name="Feldgarden M."/>
            <person name="Gevers D."/>
            <person name="Leonetti C."/>
            <person name="Izard J."/>
            <person name="Walker B."/>
            <person name="Young S."/>
            <person name="Zeng Q."/>
            <person name="Gargeya S."/>
            <person name="Fitzgerald M."/>
            <person name="Haas B."/>
            <person name="Abouelleil A."/>
            <person name="Allen A.W."/>
            <person name="Alvarado L."/>
            <person name="Arachchi H.M."/>
            <person name="Berlin A.M."/>
            <person name="Chapman S.B."/>
            <person name="Gainer-Dewar J."/>
            <person name="Goldberg J."/>
            <person name="Griggs A."/>
            <person name="Gujja S."/>
            <person name="Hansen M."/>
            <person name="Howarth C."/>
            <person name="Imamovic A."/>
            <person name="Ireland A."/>
            <person name="Larimer J."/>
            <person name="McCowan C."/>
            <person name="Murphy C."/>
            <person name="Pearson M."/>
            <person name="Poon T.W."/>
            <person name="Priest M."/>
            <person name="Roberts A."/>
            <person name="Saif S."/>
            <person name="Shea T."/>
            <person name="Sisk P."/>
            <person name="Sykes S."/>
            <person name="Wortman J."/>
            <person name="Nusbaum C."/>
            <person name="Birren B."/>
        </authorList>
    </citation>
    <scope>NUCLEOTIDE SEQUENCE [LARGE SCALE GENOMIC DNA]</scope>
    <source>
        <strain evidence="1 2">F0403</strain>
    </source>
</reference>
<keyword evidence="2" id="KW-1185">Reference proteome</keyword>
<dbReference type="EMBL" id="ATFC01000009">
    <property type="protein sequence ID" value="EPF46354.1"/>
    <property type="molecule type" value="Genomic_DNA"/>
</dbReference>
<protein>
    <submittedName>
        <fullName evidence="1">Uncharacterized protein</fullName>
    </submittedName>
</protein>
<name>S3MBE9_9SPIR</name>
<proteinExistence type="predicted"/>
<dbReference type="Proteomes" id="UP000014605">
    <property type="component" value="Unassembled WGS sequence"/>
</dbReference>
<comment type="caution">
    <text evidence="1">The sequence shown here is derived from an EMBL/GenBank/DDBJ whole genome shotgun (WGS) entry which is preliminary data.</text>
</comment>
<gene>
    <name evidence="1" type="ORF">HMPREF1222_01873</name>
</gene>
<evidence type="ECO:0000313" key="1">
    <source>
        <dbReference type="EMBL" id="EPF46354.1"/>
    </source>
</evidence>
<evidence type="ECO:0000313" key="2">
    <source>
        <dbReference type="Proteomes" id="UP000014605"/>
    </source>
</evidence>
<dbReference type="HOGENOM" id="CLU_2426125_0_0_12"/>
<organism evidence="1 2">
    <name type="scientific">Treponema vincentii F0403</name>
    <dbReference type="NCBI Taxonomy" id="1125702"/>
    <lineage>
        <taxon>Bacteria</taxon>
        <taxon>Pseudomonadati</taxon>
        <taxon>Spirochaetota</taxon>
        <taxon>Spirochaetia</taxon>
        <taxon>Spirochaetales</taxon>
        <taxon>Treponemataceae</taxon>
        <taxon>Treponema</taxon>
    </lineage>
</organism>
<accession>S3MBE9</accession>